<feature type="region of interest" description="Disordered" evidence="1">
    <location>
        <begin position="58"/>
        <end position="78"/>
    </location>
</feature>
<dbReference type="Proteomes" id="UP000521227">
    <property type="component" value="Unassembled WGS sequence"/>
</dbReference>
<comment type="caution">
    <text evidence="2">The sequence shown here is derived from an EMBL/GenBank/DDBJ whole genome shotgun (WGS) entry which is preliminary data.</text>
</comment>
<feature type="compositionally biased region" description="Gly residues" evidence="1">
    <location>
        <begin position="68"/>
        <end position="78"/>
    </location>
</feature>
<dbReference type="AlphaFoldDB" id="A0A840N966"/>
<evidence type="ECO:0000313" key="2">
    <source>
        <dbReference type="EMBL" id="MBB5055084.1"/>
    </source>
</evidence>
<accession>A0A840N966</accession>
<protein>
    <submittedName>
        <fullName evidence="2">Uncharacterized protein</fullName>
    </submittedName>
</protein>
<dbReference type="EMBL" id="JACHIJ010000011">
    <property type="protein sequence ID" value="MBB5055084.1"/>
    <property type="molecule type" value="Genomic_DNA"/>
</dbReference>
<gene>
    <name evidence="2" type="ORF">HNQ36_005095</name>
</gene>
<evidence type="ECO:0000313" key="3">
    <source>
        <dbReference type="Proteomes" id="UP000521227"/>
    </source>
</evidence>
<reference evidence="2 3" key="1">
    <citation type="submission" date="2020-08" db="EMBL/GenBank/DDBJ databases">
        <title>Genomic Encyclopedia of Type Strains, Phase IV (KMG-IV): sequencing the most valuable type-strain genomes for metagenomic binning, comparative biology and taxonomic classification.</title>
        <authorList>
            <person name="Goeker M."/>
        </authorList>
    </citation>
    <scope>NUCLEOTIDE SEQUENCE [LARGE SCALE GENOMIC DNA]</scope>
    <source>
        <strain evidence="2 3">DSM 17498</strain>
    </source>
</reference>
<name>A0A840N966_9BRAD</name>
<proteinExistence type="predicted"/>
<sequence length="78" mass="8806">MKHHPSPTRCAEDTENVDCCFWLERIETVLKDGAKEQRVQTQLLEQIANENIINPRRLRGINQPGRSGADGGFMTGRA</sequence>
<dbReference type="RefSeq" id="WP_184090317.1">
    <property type="nucleotide sequence ID" value="NZ_JACHIJ010000011.1"/>
</dbReference>
<evidence type="ECO:0000256" key="1">
    <source>
        <dbReference type="SAM" id="MobiDB-lite"/>
    </source>
</evidence>
<organism evidence="2 3">
    <name type="scientific">Afipia massiliensis</name>
    <dbReference type="NCBI Taxonomy" id="211460"/>
    <lineage>
        <taxon>Bacteria</taxon>
        <taxon>Pseudomonadati</taxon>
        <taxon>Pseudomonadota</taxon>
        <taxon>Alphaproteobacteria</taxon>
        <taxon>Hyphomicrobiales</taxon>
        <taxon>Nitrobacteraceae</taxon>
        <taxon>Afipia</taxon>
    </lineage>
</organism>